<feature type="signal peptide" evidence="2">
    <location>
        <begin position="1"/>
        <end position="19"/>
    </location>
</feature>
<dbReference type="Proteomes" id="UP000518752">
    <property type="component" value="Unassembled WGS sequence"/>
</dbReference>
<keyword evidence="5" id="KW-1185">Reference proteome</keyword>
<gene>
    <name evidence="4" type="ORF">D9757_010272</name>
</gene>
<proteinExistence type="predicted"/>
<dbReference type="OrthoDB" id="5584477at2759"/>
<keyword evidence="2" id="KW-0732">Signal</keyword>
<dbReference type="PANTHER" id="PTHR38248:SF2">
    <property type="entry name" value="FUNK1 11"/>
    <property type="match status" value="1"/>
</dbReference>
<feature type="region of interest" description="Disordered" evidence="1">
    <location>
        <begin position="166"/>
        <end position="271"/>
    </location>
</feature>
<dbReference type="InterPro" id="IPR040976">
    <property type="entry name" value="Pkinase_fungal"/>
</dbReference>
<protein>
    <recommendedName>
        <fullName evidence="3">Fungal-type protein kinase domain-containing protein</fullName>
    </recommendedName>
</protein>
<dbReference type="AlphaFoldDB" id="A0A8H5M3I9"/>
<feature type="domain" description="Fungal-type protein kinase" evidence="3">
    <location>
        <begin position="449"/>
        <end position="514"/>
    </location>
</feature>
<dbReference type="EMBL" id="JAACJN010000066">
    <property type="protein sequence ID" value="KAF5379955.1"/>
    <property type="molecule type" value="Genomic_DNA"/>
</dbReference>
<feature type="chain" id="PRO_5034933863" description="Fungal-type protein kinase domain-containing protein" evidence="2">
    <location>
        <begin position="20"/>
        <end position="639"/>
    </location>
</feature>
<organism evidence="4 5">
    <name type="scientific">Collybiopsis confluens</name>
    <dbReference type="NCBI Taxonomy" id="2823264"/>
    <lineage>
        <taxon>Eukaryota</taxon>
        <taxon>Fungi</taxon>
        <taxon>Dikarya</taxon>
        <taxon>Basidiomycota</taxon>
        <taxon>Agaricomycotina</taxon>
        <taxon>Agaricomycetes</taxon>
        <taxon>Agaricomycetidae</taxon>
        <taxon>Agaricales</taxon>
        <taxon>Marasmiineae</taxon>
        <taxon>Omphalotaceae</taxon>
        <taxon>Collybiopsis</taxon>
    </lineage>
</organism>
<dbReference type="SUPFAM" id="SSF56112">
    <property type="entry name" value="Protein kinase-like (PK-like)"/>
    <property type="match status" value="1"/>
</dbReference>
<dbReference type="InterPro" id="IPR011009">
    <property type="entry name" value="Kinase-like_dom_sf"/>
</dbReference>
<evidence type="ECO:0000256" key="2">
    <source>
        <dbReference type="SAM" id="SignalP"/>
    </source>
</evidence>
<feature type="compositionally biased region" description="Basic and acidic residues" evidence="1">
    <location>
        <begin position="166"/>
        <end position="193"/>
    </location>
</feature>
<name>A0A8H5M3I9_9AGAR</name>
<evidence type="ECO:0000313" key="4">
    <source>
        <dbReference type="EMBL" id="KAF5379955.1"/>
    </source>
</evidence>
<dbReference type="PANTHER" id="PTHR38248">
    <property type="entry name" value="FUNK1 6"/>
    <property type="match status" value="1"/>
</dbReference>
<feature type="compositionally biased region" description="Low complexity" evidence="1">
    <location>
        <begin position="226"/>
        <end position="240"/>
    </location>
</feature>
<feature type="region of interest" description="Disordered" evidence="1">
    <location>
        <begin position="27"/>
        <end position="73"/>
    </location>
</feature>
<evidence type="ECO:0000259" key="3">
    <source>
        <dbReference type="Pfam" id="PF17667"/>
    </source>
</evidence>
<evidence type="ECO:0000313" key="5">
    <source>
        <dbReference type="Proteomes" id="UP000518752"/>
    </source>
</evidence>
<dbReference type="Pfam" id="PF17667">
    <property type="entry name" value="Pkinase_fungal"/>
    <property type="match status" value="1"/>
</dbReference>
<evidence type="ECO:0000256" key="1">
    <source>
        <dbReference type="SAM" id="MobiDB-lite"/>
    </source>
</evidence>
<accession>A0A8H5M3I9</accession>
<reference evidence="4 5" key="1">
    <citation type="journal article" date="2020" name="ISME J.">
        <title>Uncovering the hidden diversity of litter-decomposition mechanisms in mushroom-forming fungi.</title>
        <authorList>
            <person name="Floudas D."/>
            <person name="Bentzer J."/>
            <person name="Ahren D."/>
            <person name="Johansson T."/>
            <person name="Persson P."/>
            <person name="Tunlid A."/>
        </authorList>
    </citation>
    <scope>NUCLEOTIDE SEQUENCE [LARGE SCALE GENOMIC DNA]</scope>
    <source>
        <strain evidence="4 5">CBS 406.79</strain>
    </source>
</reference>
<feature type="compositionally biased region" description="Basic and acidic residues" evidence="1">
    <location>
        <begin position="30"/>
        <end position="39"/>
    </location>
</feature>
<feature type="compositionally biased region" description="Polar residues" evidence="1">
    <location>
        <begin position="204"/>
        <end position="225"/>
    </location>
</feature>
<comment type="caution">
    <text evidence="4">The sequence shown here is derived from an EMBL/GenBank/DDBJ whole genome shotgun (WGS) entry which is preliminary data.</text>
</comment>
<sequence length="639" mass="71228">MHWLLMLLFVEVKHENGNALRVGYKASKQAKSEVDEKGIDPGSSKKASSEDSPGKDSPLLPSQNAVASSSSGARSQRRQLRIIPSASAKAMFSAGVIRSHVIALVVDDAIFRFAANLNDELQRRWFIILIHHLHSLSEQKLGLVPNMVPPPPLDFKLKRAKKIIKRTREGAEESEPLSKKSKADTKGRQKEQPESQLPPVLSKSPFSYNIQTPASVPTSVEDPQTSQSPAHHSSPHPSSSEPYTFFPNDQGPTSAHTSVEAAEATDPPPVFAFPSVKGSTYTIVTDGSERVLRVTDDIFRSNGLIGRGTCVMAVECDTEKSVDNAQRVITPEQSWKGKALVLKLSFPPSTRTGESTLIDTARKYADKHGAHWALKHLPVVLASAGNLDWGDHGSGENTLQNKLKKLFGDAYEMRTFRATVLKKLEPLSSLKSAREFAQVFYDILQSMSSDNVYGVLIDFDLASFLMDMDKSPASKFRTGTKPYMSFDLLTSRYAKTDKGHPYRYDLESLFYIVLILSCHYTGPNTLTSRLHFSEWFDRADQDVANEKLLFLQDTEEPPVQEFFSGFSDWIRSIRLMLGMGYNNRLFLGMSEKSWPSLPSEMATYDFETLGRNITYMKMMEVMSTFEGEGLLLRSGSSEE</sequence>